<dbReference type="RefSeq" id="WP_235118353.1">
    <property type="nucleotide sequence ID" value="NZ_CP090978.1"/>
</dbReference>
<accession>A0ABY3SF10</accession>
<feature type="compositionally biased region" description="Basic and acidic residues" evidence="1">
    <location>
        <begin position="12"/>
        <end position="28"/>
    </location>
</feature>
<evidence type="ECO:0008006" key="5">
    <source>
        <dbReference type="Google" id="ProtNLM"/>
    </source>
</evidence>
<dbReference type="InterPro" id="IPR036680">
    <property type="entry name" value="SPOR-like_sf"/>
</dbReference>
<gene>
    <name evidence="3" type="ORF">L0M14_19985</name>
</gene>
<keyword evidence="4" id="KW-1185">Reference proteome</keyword>
<evidence type="ECO:0000256" key="2">
    <source>
        <dbReference type="SAM" id="Phobius"/>
    </source>
</evidence>
<keyword evidence="2" id="KW-1133">Transmembrane helix</keyword>
<organism evidence="3 4">
    <name type="scientific">Paenibacillus hexagrammi</name>
    <dbReference type="NCBI Taxonomy" id="2908839"/>
    <lineage>
        <taxon>Bacteria</taxon>
        <taxon>Bacillati</taxon>
        <taxon>Bacillota</taxon>
        <taxon>Bacilli</taxon>
        <taxon>Bacillales</taxon>
        <taxon>Paenibacillaceae</taxon>
        <taxon>Paenibacillus</taxon>
    </lineage>
</organism>
<proteinExistence type="predicted"/>
<feature type="compositionally biased region" description="Basic and acidic residues" evidence="1">
    <location>
        <begin position="100"/>
        <end position="110"/>
    </location>
</feature>
<evidence type="ECO:0000313" key="3">
    <source>
        <dbReference type="EMBL" id="UJF32008.1"/>
    </source>
</evidence>
<evidence type="ECO:0000256" key="1">
    <source>
        <dbReference type="SAM" id="MobiDB-lite"/>
    </source>
</evidence>
<dbReference type="Gene3D" id="3.30.70.1070">
    <property type="entry name" value="Sporulation related repeat"/>
    <property type="match status" value="1"/>
</dbReference>
<dbReference type="EMBL" id="CP090978">
    <property type="protein sequence ID" value="UJF32008.1"/>
    <property type="molecule type" value="Genomic_DNA"/>
</dbReference>
<sequence>MMNKGRITYRFNEQDRQEPTRRASKKEEKVIPLHQEEFEVVETQVEDTAEQITHLHRAEREQVESMFEPHALNTFTTDFGSWNSPIESESERVERIIRDSQAERSREEQPKAPIQGDSDDWASWSRKGPYIEPEVGTRYAKTTVTSWGRIATSVAGAVITGVAFGFFVLSMFSDSTDGQPGKIVQSAANTQTAVQDKAVGASAVPANANAAGDAAVPVSAGIAVTPVQLSAKSYAFLQNGVFSTKQSAVSAQDGLKKLGLASALDESDKLTVFVGFAPSRDDALALSQQLQDKQVEVYVKSMDIPAVSGIRWSGSKPDSVAPFLTEGDKLVQTISGLTVVHLPEAKLTSLSDTSLQAIRTSHQTMTGLAASMNEGLADPLKPYVQKMITAANSAVQSMEEYKKAPSTAMLWQAQTSMMQYIIAEKALLKEIAAS</sequence>
<name>A0ABY3SF10_9BACL</name>
<keyword evidence="2" id="KW-0812">Transmembrane</keyword>
<keyword evidence="2" id="KW-0472">Membrane</keyword>
<reference evidence="3 4" key="1">
    <citation type="journal article" date="2024" name="Int. J. Syst. Evol. Microbiol.">
        <title>Paenibacillus hexagrammi sp. nov., a novel bacterium isolated from the gut content of Hexagrammos agrammus.</title>
        <authorList>
            <person name="Jung H.K."/>
            <person name="Kim D.G."/>
            <person name="Zin H."/>
            <person name="Park J."/>
            <person name="Jung H."/>
            <person name="Kim Y.O."/>
            <person name="Kong H.J."/>
            <person name="Kim J.W."/>
            <person name="Kim Y.S."/>
        </authorList>
    </citation>
    <scope>NUCLEOTIDE SEQUENCE [LARGE SCALE GENOMIC DNA]</scope>
    <source>
        <strain evidence="3 4">YPD9-1</strain>
    </source>
</reference>
<evidence type="ECO:0000313" key="4">
    <source>
        <dbReference type="Proteomes" id="UP001649230"/>
    </source>
</evidence>
<feature type="region of interest" description="Disordered" evidence="1">
    <location>
        <begin position="100"/>
        <end position="125"/>
    </location>
</feature>
<dbReference type="Proteomes" id="UP001649230">
    <property type="component" value="Chromosome"/>
</dbReference>
<protein>
    <recommendedName>
        <fullName evidence="5">SPOR domain-containing protein</fullName>
    </recommendedName>
</protein>
<feature type="region of interest" description="Disordered" evidence="1">
    <location>
        <begin position="1"/>
        <end position="28"/>
    </location>
</feature>
<feature type="transmembrane region" description="Helical" evidence="2">
    <location>
        <begin position="150"/>
        <end position="172"/>
    </location>
</feature>